<protein>
    <submittedName>
        <fullName evidence="2">Uncharacterized protein</fullName>
    </submittedName>
</protein>
<sequence>MQSLADRLGASERVPIGDHGRVSIAAAGWSSSLVAVRRRWILSSRIAVNSLFNQLARSIATKNPGLKIEQFKRVTLASRASRLMGTTRRAASKKDIAEMASLAPRTRSWAPIASKPPPGAIHWPGPVPARPEPLLGPHGPRYFSMRWRAVAHCAGAERGFRPIAARARRVIMASGPPQSVDSMTAMKGPAQADTGAAGSD</sequence>
<name>G4ZRP0_PHYSP</name>
<dbReference type="KEGG" id="psoj:PHYSODRAFT_303242"/>
<keyword evidence="3" id="KW-1185">Reference proteome</keyword>
<dbReference type="RefSeq" id="XP_009531278.1">
    <property type="nucleotide sequence ID" value="XM_009532983.1"/>
</dbReference>
<dbReference type="Proteomes" id="UP000002640">
    <property type="component" value="Unassembled WGS sequence"/>
</dbReference>
<organism evidence="2 3">
    <name type="scientific">Phytophthora sojae (strain P6497)</name>
    <name type="common">Soybean stem and root rot agent</name>
    <name type="synonym">Phytophthora megasperma f. sp. glycines</name>
    <dbReference type="NCBI Taxonomy" id="1094619"/>
    <lineage>
        <taxon>Eukaryota</taxon>
        <taxon>Sar</taxon>
        <taxon>Stramenopiles</taxon>
        <taxon>Oomycota</taxon>
        <taxon>Peronosporomycetes</taxon>
        <taxon>Peronosporales</taxon>
        <taxon>Peronosporaceae</taxon>
        <taxon>Phytophthora</taxon>
    </lineage>
</organism>
<dbReference type="AlphaFoldDB" id="G4ZRP0"/>
<proteinExistence type="predicted"/>
<reference evidence="2 3" key="1">
    <citation type="journal article" date="2006" name="Science">
        <title>Phytophthora genome sequences uncover evolutionary origins and mechanisms of pathogenesis.</title>
        <authorList>
            <person name="Tyler B.M."/>
            <person name="Tripathy S."/>
            <person name="Zhang X."/>
            <person name="Dehal P."/>
            <person name="Jiang R.H."/>
            <person name="Aerts A."/>
            <person name="Arredondo F.D."/>
            <person name="Baxter L."/>
            <person name="Bensasson D."/>
            <person name="Beynon J.L."/>
            <person name="Chapman J."/>
            <person name="Damasceno C.M."/>
            <person name="Dorrance A.E."/>
            <person name="Dou D."/>
            <person name="Dickerman A.W."/>
            <person name="Dubchak I.L."/>
            <person name="Garbelotto M."/>
            <person name="Gijzen M."/>
            <person name="Gordon S.G."/>
            <person name="Govers F."/>
            <person name="Grunwald N.J."/>
            <person name="Huang W."/>
            <person name="Ivors K.L."/>
            <person name="Jones R.W."/>
            <person name="Kamoun S."/>
            <person name="Krampis K."/>
            <person name="Lamour K.H."/>
            <person name="Lee M.K."/>
            <person name="McDonald W.H."/>
            <person name="Medina M."/>
            <person name="Meijer H.J."/>
            <person name="Nordberg E.K."/>
            <person name="Maclean D.J."/>
            <person name="Ospina-Giraldo M.D."/>
            <person name="Morris P.F."/>
            <person name="Phuntumart V."/>
            <person name="Putnam N.H."/>
            <person name="Rash S."/>
            <person name="Rose J.K."/>
            <person name="Sakihama Y."/>
            <person name="Salamov A.A."/>
            <person name="Savidor A."/>
            <person name="Scheuring C.F."/>
            <person name="Smith B.M."/>
            <person name="Sobral B.W."/>
            <person name="Terry A."/>
            <person name="Torto-Alalibo T.A."/>
            <person name="Win J."/>
            <person name="Xu Z."/>
            <person name="Zhang H."/>
            <person name="Grigoriev I.V."/>
            <person name="Rokhsar D.S."/>
            <person name="Boore J.L."/>
        </authorList>
    </citation>
    <scope>NUCLEOTIDE SEQUENCE [LARGE SCALE GENOMIC DNA]</scope>
    <source>
        <strain evidence="2 3">P6497</strain>
    </source>
</reference>
<evidence type="ECO:0000313" key="3">
    <source>
        <dbReference type="Proteomes" id="UP000002640"/>
    </source>
</evidence>
<feature type="region of interest" description="Disordered" evidence="1">
    <location>
        <begin position="175"/>
        <end position="200"/>
    </location>
</feature>
<evidence type="ECO:0000256" key="1">
    <source>
        <dbReference type="SAM" id="MobiDB-lite"/>
    </source>
</evidence>
<dbReference type="InParanoid" id="G4ZRP0"/>
<dbReference type="GeneID" id="20642250"/>
<gene>
    <name evidence="2" type="ORF">PHYSODRAFT_303242</name>
</gene>
<evidence type="ECO:0000313" key="2">
    <source>
        <dbReference type="EMBL" id="EGZ13849.1"/>
    </source>
</evidence>
<accession>G4ZRP0</accession>
<dbReference type="EMBL" id="JH159156">
    <property type="protein sequence ID" value="EGZ13849.1"/>
    <property type="molecule type" value="Genomic_DNA"/>
</dbReference>